<keyword evidence="7" id="KW-1185">Reference proteome</keyword>
<evidence type="ECO:0000313" key="6">
    <source>
        <dbReference type="EMBL" id="MDV3456007.1"/>
    </source>
</evidence>
<evidence type="ECO:0000256" key="2">
    <source>
        <dbReference type="ARBA" id="ARBA00023125"/>
    </source>
</evidence>
<dbReference type="RefSeq" id="WP_317225210.1">
    <property type="nucleotide sequence ID" value="NZ_JAWJEJ010000001.1"/>
</dbReference>
<dbReference type="PANTHER" id="PTHR24567:SF28">
    <property type="entry name" value="LISTERIOLYSIN REGULATORY PROTEIN"/>
    <property type="match status" value="1"/>
</dbReference>
<dbReference type="InterPro" id="IPR036390">
    <property type="entry name" value="WH_DNA-bd_sf"/>
</dbReference>
<name>A0ABU3Y464_9SPHN</name>
<reference evidence="6 7" key="1">
    <citation type="submission" date="2023-10" db="EMBL/GenBank/DDBJ databases">
        <title>Sphingomonas sp. HF-S4 16S ribosomal RNA gene Genome sequencing and assembly.</title>
        <authorList>
            <person name="Lee H."/>
        </authorList>
    </citation>
    <scope>NUCLEOTIDE SEQUENCE [LARGE SCALE GENOMIC DNA]</scope>
    <source>
        <strain evidence="6 7">HF-S4</strain>
    </source>
</reference>
<organism evidence="6 7">
    <name type="scientific">Sphingomonas agrestis</name>
    <dbReference type="NCBI Taxonomy" id="3080540"/>
    <lineage>
        <taxon>Bacteria</taxon>
        <taxon>Pseudomonadati</taxon>
        <taxon>Pseudomonadota</taxon>
        <taxon>Alphaproteobacteria</taxon>
        <taxon>Sphingomonadales</taxon>
        <taxon>Sphingomonadaceae</taxon>
        <taxon>Sphingomonas</taxon>
    </lineage>
</organism>
<dbReference type="SMART" id="SM00419">
    <property type="entry name" value="HTH_CRP"/>
    <property type="match status" value="1"/>
</dbReference>
<accession>A0ABU3Y464</accession>
<dbReference type="InterPro" id="IPR050397">
    <property type="entry name" value="Env_Response_Regulators"/>
</dbReference>
<evidence type="ECO:0000259" key="4">
    <source>
        <dbReference type="PROSITE" id="PS50042"/>
    </source>
</evidence>
<dbReference type="InterPro" id="IPR018490">
    <property type="entry name" value="cNMP-bd_dom_sf"/>
</dbReference>
<dbReference type="InterPro" id="IPR036388">
    <property type="entry name" value="WH-like_DNA-bd_sf"/>
</dbReference>
<comment type="caution">
    <text evidence="6">The sequence shown here is derived from an EMBL/GenBank/DDBJ whole genome shotgun (WGS) entry which is preliminary data.</text>
</comment>
<dbReference type="PANTHER" id="PTHR24567">
    <property type="entry name" value="CRP FAMILY TRANSCRIPTIONAL REGULATORY PROTEIN"/>
    <property type="match status" value="1"/>
</dbReference>
<evidence type="ECO:0000259" key="5">
    <source>
        <dbReference type="PROSITE" id="PS51063"/>
    </source>
</evidence>
<proteinExistence type="predicted"/>
<gene>
    <name evidence="6" type="ORF">RZN05_03365</name>
</gene>
<evidence type="ECO:0000313" key="7">
    <source>
        <dbReference type="Proteomes" id="UP001273531"/>
    </source>
</evidence>
<dbReference type="SMART" id="SM00100">
    <property type="entry name" value="cNMP"/>
    <property type="match status" value="1"/>
</dbReference>
<dbReference type="PROSITE" id="PS00888">
    <property type="entry name" value="CNMP_BINDING_1"/>
    <property type="match status" value="1"/>
</dbReference>
<keyword evidence="2" id="KW-0238">DNA-binding</keyword>
<sequence>MTSPTGLFFEGLPQELLTQLLEGGGRRSHAPGEALIREGDAASQFLVILGGQVRVWRTSPRGTAMTVHLLGPGDLPGVAAVVQHTPYPATASAVTPVKTLSWPAERALSMLYDHPALAANTMRFISLRNEEMLQRLHEVSTQPVEQRLARAVLRLTDNDAKSVDISRQELAELTATTLHTVSRIVSRWESEGVIDAARRRITLLQSGALGDRAGVSVRE</sequence>
<protein>
    <submittedName>
        <fullName evidence="6">Crp/Fnr family transcriptional regulator</fullName>
    </submittedName>
</protein>
<keyword evidence="3" id="KW-0804">Transcription</keyword>
<dbReference type="InterPro" id="IPR012318">
    <property type="entry name" value="HTH_CRP"/>
</dbReference>
<dbReference type="EMBL" id="JAWJEJ010000001">
    <property type="protein sequence ID" value="MDV3456007.1"/>
    <property type="molecule type" value="Genomic_DNA"/>
</dbReference>
<dbReference type="PROSITE" id="PS51063">
    <property type="entry name" value="HTH_CRP_2"/>
    <property type="match status" value="1"/>
</dbReference>
<dbReference type="InterPro" id="IPR014710">
    <property type="entry name" value="RmlC-like_jellyroll"/>
</dbReference>
<feature type="domain" description="Cyclic nucleotide-binding" evidence="4">
    <location>
        <begin position="8"/>
        <end position="101"/>
    </location>
</feature>
<dbReference type="SUPFAM" id="SSF51206">
    <property type="entry name" value="cAMP-binding domain-like"/>
    <property type="match status" value="1"/>
</dbReference>
<dbReference type="PROSITE" id="PS50042">
    <property type="entry name" value="CNMP_BINDING_3"/>
    <property type="match status" value="1"/>
</dbReference>
<evidence type="ECO:0000256" key="1">
    <source>
        <dbReference type="ARBA" id="ARBA00023015"/>
    </source>
</evidence>
<dbReference type="Pfam" id="PF00027">
    <property type="entry name" value="cNMP_binding"/>
    <property type="match status" value="1"/>
</dbReference>
<keyword evidence="1" id="KW-0805">Transcription regulation</keyword>
<dbReference type="Pfam" id="PF13545">
    <property type="entry name" value="HTH_Crp_2"/>
    <property type="match status" value="1"/>
</dbReference>
<dbReference type="CDD" id="cd00038">
    <property type="entry name" value="CAP_ED"/>
    <property type="match status" value="1"/>
</dbReference>
<dbReference type="SUPFAM" id="SSF46785">
    <property type="entry name" value="Winged helix' DNA-binding domain"/>
    <property type="match status" value="1"/>
</dbReference>
<evidence type="ECO:0000256" key="3">
    <source>
        <dbReference type="ARBA" id="ARBA00023163"/>
    </source>
</evidence>
<dbReference type="InterPro" id="IPR018488">
    <property type="entry name" value="cNMP-bd_CS"/>
</dbReference>
<dbReference type="Gene3D" id="1.10.10.10">
    <property type="entry name" value="Winged helix-like DNA-binding domain superfamily/Winged helix DNA-binding domain"/>
    <property type="match status" value="1"/>
</dbReference>
<dbReference type="Gene3D" id="2.60.120.10">
    <property type="entry name" value="Jelly Rolls"/>
    <property type="match status" value="1"/>
</dbReference>
<feature type="domain" description="HTH crp-type" evidence="5">
    <location>
        <begin position="142"/>
        <end position="207"/>
    </location>
</feature>
<dbReference type="InterPro" id="IPR000595">
    <property type="entry name" value="cNMP-bd_dom"/>
</dbReference>
<dbReference type="Proteomes" id="UP001273531">
    <property type="component" value="Unassembled WGS sequence"/>
</dbReference>